<dbReference type="Pfam" id="PF03104">
    <property type="entry name" value="DNA_pol_B_exo1"/>
    <property type="match status" value="1"/>
</dbReference>
<dbReference type="InterPro" id="IPR023211">
    <property type="entry name" value="DNA_pol_palm_dom_sf"/>
</dbReference>
<keyword evidence="6" id="KW-0548">Nucleotidyltransferase</keyword>
<proteinExistence type="inferred from homology"/>
<comment type="similarity">
    <text evidence="2">Belongs to the DNA polymerase type-B family.</text>
</comment>
<evidence type="ECO:0000256" key="12">
    <source>
        <dbReference type="ARBA" id="ARBA00023004"/>
    </source>
</evidence>
<evidence type="ECO:0000256" key="3">
    <source>
        <dbReference type="ARBA" id="ARBA00012417"/>
    </source>
</evidence>
<keyword evidence="15" id="KW-0539">Nucleus</keyword>
<evidence type="ECO:0000256" key="15">
    <source>
        <dbReference type="ARBA" id="ARBA00023242"/>
    </source>
</evidence>
<dbReference type="SUPFAM" id="SSF53098">
    <property type="entry name" value="Ribonuclease H-like"/>
    <property type="match status" value="1"/>
</dbReference>
<evidence type="ECO:0000256" key="8">
    <source>
        <dbReference type="ARBA" id="ARBA00022723"/>
    </source>
</evidence>
<dbReference type="GO" id="GO:0006272">
    <property type="term" value="P:leading strand elongation"/>
    <property type="evidence" value="ECO:0007669"/>
    <property type="project" value="TreeGrafter"/>
</dbReference>
<dbReference type="PANTHER" id="PTHR10670">
    <property type="entry name" value="DNA POLYMERASE EPSILON CATALYTIC SUBUNIT A"/>
    <property type="match status" value="1"/>
</dbReference>
<dbReference type="GO" id="GO:0008622">
    <property type="term" value="C:epsilon DNA polymerase complex"/>
    <property type="evidence" value="ECO:0007669"/>
    <property type="project" value="InterPro"/>
</dbReference>
<dbReference type="InterPro" id="IPR006133">
    <property type="entry name" value="DNA-dir_DNA_pol_B_exonuc"/>
</dbReference>
<dbReference type="GO" id="GO:0000166">
    <property type="term" value="F:nucleotide binding"/>
    <property type="evidence" value="ECO:0007669"/>
    <property type="project" value="InterPro"/>
</dbReference>
<keyword evidence="12" id="KW-0408">Iron</keyword>
<dbReference type="Gene3D" id="3.90.1600.10">
    <property type="entry name" value="Palm domain of DNA polymerase"/>
    <property type="match status" value="1"/>
</dbReference>
<dbReference type="Gene3D" id="1.10.287.690">
    <property type="entry name" value="Helix hairpin bin"/>
    <property type="match status" value="1"/>
</dbReference>
<dbReference type="InterPro" id="IPR054475">
    <property type="entry name" value="Znf-DPOE"/>
</dbReference>
<dbReference type="EC" id="2.7.7.7" evidence="3"/>
<dbReference type="InterPro" id="IPR006134">
    <property type="entry name" value="DNA-dir_DNA_pol_B_multi_dom"/>
</dbReference>
<evidence type="ECO:0000256" key="10">
    <source>
        <dbReference type="ARBA" id="ARBA00022833"/>
    </source>
</evidence>
<dbReference type="InterPro" id="IPR012337">
    <property type="entry name" value="RNaseH-like_sf"/>
</dbReference>
<gene>
    <name evidence="17" type="primary">AlNc14C6G882</name>
    <name evidence="17" type="ORF">ALNC14_009830</name>
</gene>
<reference evidence="17" key="1">
    <citation type="journal article" date="2011" name="PLoS Biol.">
        <title>Gene gain and loss during evolution of obligate parasitism in the white rust pathogen of Arabidopsis thaliana.</title>
        <authorList>
            <person name="Kemen E."/>
            <person name="Gardiner A."/>
            <person name="Schultz-Larsen T."/>
            <person name="Kemen A.C."/>
            <person name="Balmuth A.L."/>
            <person name="Robert-Seilaniantz A."/>
            <person name="Bailey K."/>
            <person name="Holub E."/>
            <person name="Studholme D.J."/>
            <person name="Maclean D."/>
            <person name="Jones J.D."/>
        </authorList>
    </citation>
    <scope>NUCLEOTIDE SEQUENCE</scope>
</reference>
<dbReference type="Pfam" id="PF00136">
    <property type="entry name" value="DNA_pol_B"/>
    <property type="match status" value="1"/>
</dbReference>
<accession>F0W1B3</accession>
<evidence type="ECO:0000259" key="16">
    <source>
        <dbReference type="SMART" id="SM01159"/>
    </source>
</evidence>
<dbReference type="SMART" id="SM00486">
    <property type="entry name" value="POLBc"/>
    <property type="match status" value="1"/>
</dbReference>
<evidence type="ECO:0000256" key="14">
    <source>
        <dbReference type="ARBA" id="ARBA00023125"/>
    </source>
</evidence>
<dbReference type="InterPro" id="IPR055191">
    <property type="entry name" value="POL2_thumb"/>
</dbReference>
<dbReference type="InterPro" id="IPR043502">
    <property type="entry name" value="DNA/RNA_pol_sf"/>
</dbReference>
<dbReference type="Pfam" id="PF22634">
    <property type="entry name" value="POL2_thumb"/>
    <property type="match status" value="1"/>
</dbReference>
<keyword evidence="4" id="KW-0004">4Fe-4S</keyword>
<dbReference type="FunFam" id="1.10.287.690:FF:000005">
    <property type="entry name" value="DNA polymerase epsilon catalytic subunit"/>
    <property type="match status" value="1"/>
</dbReference>
<dbReference type="SMART" id="SM01159">
    <property type="entry name" value="DUF1744"/>
    <property type="match status" value="1"/>
</dbReference>
<reference evidence="17" key="2">
    <citation type="submission" date="2011-02" db="EMBL/GenBank/DDBJ databases">
        <authorList>
            <person name="MacLean D."/>
        </authorList>
    </citation>
    <scope>NUCLEOTIDE SEQUENCE</scope>
</reference>
<dbReference type="GO" id="GO:0008310">
    <property type="term" value="F:single-stranded DNA 3'-5' DNA exonuclease activity"/>
    <property type="evidence" value="ECO:0007669"/>
    <property type="project" value="TreeGrafter"/>
</dbReference>
<dbReference type="GO" id="GO:0051539">
    <property type="term" value="F:4 iron, 4 sulfur cluster binding"/>
    <property type="evidence" value="ECO:0007669"/>
    <property type="project" value="UniProtKB-KW"/>
</dbReference>
<dbReference type="Gene3D" id="3.30.342.10">
    <property type="entry name" value="DNA Polymerase, chain B, domain 1"/>
    <property type="match status" value="1"/>
</dbReference>
<dbReference type="Gene3D" id="1.10.132.60">
    <property type="entry name" value="DNA polymerase family B, C-terminal domain"/>
    <property type="match status" value="1"/>
</dbReference>
<evidence type="ECO:0000256" key="13">
    <source>
        <dbReference type="ARBA" id="ARBA00023014"/>
    </source>
</evidence>
<dbReference type="Pfam" id="PF23250">
    <property type="entry name" value="zf_DPOE_2"/>
    <property type="match status" value="1"/>
</dbReference>
<keyword evidence="7" id="KW-0235">DNA replication</keyword>
<dbReference type="GO" id="GO:0006287">
    <property type="term" value="P:base-excision repair, gap-filling"/>
    <property type="evidence" value="ECO:0007669"/>
    <property type="project" value="TreeGrafter"/>
</dbReference>
<keyword evidence="13" id="KW-0411">Iron-sulfur</keyword>
<dbReference type="GO" id="GO:0003677">
    <property type="term" value="F:DNA binding"/>
    <property type="evidence" value="ECO:0007669"/>
    <property type="project" value="UniProtKB-KW"/>
</dbReference>
<evidence type="ECO:0000256" key="2">
    <source>
        <dbReference type="ARBA" id="ARBA00005755"/>
    </source>
</evidence>
<keyword evidence="10" id="KW-0862">Zinc</keyword>
<keyword evidence="9" id="KW-0863">Zinc-finger</keyword>
<dbReference type="Gene3D" id="3.30.420.10">
    <property type="entry name" value="Ribonuclease H-like superfamily/Ribonuclease H"/>
    <property type="match status" value="1"/>
</dbReference>
<dbReference type="FunFam" id="1.10.132.60:FF:000003">
    <property type="entry name" value="DNA polymerase epsilon catalytic subunit"/>
    <property type="match status" value="1"/>
</dbReference>
<dbReference type="Pfam" id="PF22912">
    <property type="entry name" value="zf-DPOE"/>
    <property type="match status" value="1"/>
</dbReference>
<dbReference type="Pfam" id="PF08490">
    <property type="entry name" value="DUF1744"/>
    <property type="match status" value="1"/>
</dbReference>
<dbReference type="CDD" id="cd05535">
    <property type="entry name" value="POLBc_epsilon"/>
    <property type="match status" value="1"/>
</dbReference>
<evidence type="ECO:0000313" key="17">
    <source>
        <dbReference type="EMBL" id="CCA14840.1"/>
    </source>
</evidence>
<sequence length="2560" mass="292453">MNCRDASSQANTCDCGIFPNKCHAPCICAERSFKIIWIHVHCAAPLYSNLEFIKNTKAKLLSRLLLNSWFDTDSIYFYPIAITRARFVWSSRVIIVISMDRALAKDQGRKEKGVHFQRLNKSSYSGSAWIKNSKGARANKNQNGARILADNKIRALEENDQLDASLGFPLLKDLVENELEEAGGTNIWNESCTERLGWLLNFRASTMIEKINEVKREVSTIDLYYIQQDGHGFKTRVVYRPYFYVRLDEHGAVAQRAILFLQKKFEGLMESIERVYREDLDLPNHLSGKKALLLKLAFATVIDLIQVRNALSSLIHRNKSQQKSKEAYLSSTACTSSTQKLLDLEDLVLSDDEESGLNATLSMQPGMGDPIEASFLELREYDVPYAMRVAIDLDLRVGSWYHVKYNHMAPYDPCHISKDAQLVDKAEPIVCAFDIETTKQPLKFPDANAGDQIYMISYMIDRRGYLIVNREFVSESISAFEYTPKSVYPGEFEVINVDNEQKLLEAFISHLKEARPHIYVTYNGDFFDWPFLEIRCQEHHIDISNALGIFKVRAGMNNKKGKRVESEGCTEDDTANGEKKVDSSNITYEYRGHACVHLDAFCWVKRDSYLPQGSQGLKAVTKYKLGYDPVEVDAEDMLTLAQEDPMQMATYSVSDAVATFYLYEKYVHLFVFSLCTIIPLPSEDVLRKGSGTLCEALLMVEAFRGNIICPNKSTNGIKWSEGEEEKFHRDMYLLENETYVGGHVECLESGVFRSDLEYDFKIETKAIDLLIENLDGDLKSALENECGIASCDVEAQVLDYSIVKSQVMEKLLSLKLKPQRRELPLIYHFDVGAMYPNIILTNRLQPCAIVTERECAACTFNTTCGQTMLQTQTGDGDILSSSDVCQRELDWVWRGDYYPARKQEYLSLKTQVQYENFPISSKDRQDAEMIKMVPYISLSKNTQGRILKERLKSYCSNVYKKNKITREESRQATICMRENPFYVNTVRAFRDRRYEYKSLTKNWKKASAEAEKEQDALNMKYAQDKSLVYDSLQLAHKCILNSFYGYVMRKGARWHSMEMAGVVTHTGSQIIKQAREWIEQIGRPLELDTDGIWCILPSSFPDNIRFQFVSSAQDPIENAQTREISYPCILLNALVQKSFHNPQYHEQDGNGVWKTRSECSIYFEIDGPYRCMVLPASTDEGRLLKKRYAVFHEDGTLAELKGFELKRRGELELVKAFQSRVFDAFLDGTTLDECYASVAACANRWLDILESRGAGMHDSEVLELLTEKKTMSSSVSQYGDQKSTSLTTAKRLAELLGDDLLQGRSGLTCEYIIASKPSHEKVTERAIPAAIFAIQDDAVKWHYLRKWCKDSELMSINVCDLLDWEYYWQRFASTVQKIISIPAAFQNIQNPVPRVALPDWTLKKVREQNAKHQQGSMLKYLVSPTEVEAVSCQKITDCDVPEAMDTTTPLELTCSLKQVEVVKFGETPVEEWLQARKYIWKEMLQKRSRLRMMREKNIRNERLMSSLSKRNRCKDDSLPEGRNLRRKGTSPFMMENFVFNTRKTLANEPWELLEIFQEENSVGRLICWLITSESRLLQRIELKVPRVFYLECIAKDEEEDERLQMLEKRLASVAKRVHRTLPHDGGQSQSTEGLVLLELRLSEEQYQKKQKQLIPDILADPLVVKIHELHVDLLVRAVCKLGCVITSEVTRQSADKVSSLTSSLGQFKLDELQFQSTANVPYLPSSKQRGEEHGMLLPAANRILIYHTQQNNRAALAVVNLCEVVVGEDQSSETRHLRCRGSASIWLADPASGSVKSTKQLSESLEVMIPELFRTYQGQATKHERVDPTLLMESCSFKTQTVKDISAAFSAANAFLGTIQNSQMRSAHRPAIVVALSCFGPDQRRLRSKMTCLHEFPLVLLPWTTSEAPVFRALTWRTEVSRAIVPKLFEMMHYADELIACARYAHIPIGNFVSLTRGIGSTDHSLTVLDILYSRILAAHKHLWWHSTRLELAEMAASWLPSTPSVLVSNAGSYPHVCVELELDGLAVCSILTSSQLALLEVDFSFCVSESGKSRLGTQHLNSETLLNTSEPSSVAFTLLRSLVTTLFKDFVATRNHFADYLLQQVYRWLCASHGALSYDRELVEMVQLLMRKALLQLLAEFRRLGAEVIYADVGNSKILLNTKRNSMKEAQSYLNFVLTTIAKQELFQVLQLTPKKYVSHLFFYDIENYGAIVWDTESIGPKNQAPIEDDATTMSLQVISHWNIANFLPAGVDQYFVLLVGQFIRRYAKFHLQPKKEEIRQMEDPIDDYFDLEMHTKQQLPKYLQNLMRSYFANKMLRIITEINDSGLGPSSFPIYAGSHLPVQSPALELLKSVTAVFALEPAVAIEVENVKQTLLRVLNVSEFAEVARFRNPSLSFIIPQVICSTCNLCRSIDVCRDPQLFQVNLVGEDANNLTQDENTAQEENVMLQIQSAWHCPRCLTSYDLEHMELLLVEMVQFTSLNYQLQDLYCYKCHLPKEHKMSQYCKCSGNYTLLQGKHQSRNQWSYLGGDIYQTIHILSRIAEQHQFYYLQEVCETLQM</sequence>
<dbReference type="InterPro" id="IPR042087">
    <property type="entry name" value="DNA_pol_B_thumb"/>
</dbReference>
<evidence type="ECO:0000256" key="11">
    <source>
        <dbReference type="ARBA" id="ARBA00022932"/>
    </source>
</evidence>
<dbReference type="HOGENOM" id="CLU_000556_0_1_1"/>
<evidence type="ECO:0000256" key="6">
    <source>
        <dbReference type="ARBA" id="ARBA00022695"/>
    </source>
</evidence>
<dbReference type="InterPro" id="IPR029703">
    <property type="entry name" value="POL2"/>
</dbReference>
<dbReference type="GO" id="GO:0006297">
    <property type="term" value="P:nucleotide-excision repair, DNA gap filling"/>
    <property type="evidence" value="ECO:0007669"/>
    <property type="project" value="TreeGrafter"/>
</dbReference>
<dbReference type="InterPro" id="IPR013697">
    <property type="entry name" value="DNA_pol_e_suA_C"/>
</dbReference>
<keyword evidence="5" id="KW-0808">Transferase</keyword>
<feature type="domain" description="DNA polymerase epsilon catalytic subunit A C-terminal" evidence="16">
    <location>
        <begin position="1811"/>
        <end position="2213"/>
    </location>
</feature>
<keyword evidence="11" id="KW-0239">DNA-directed DNA polymerase</keyword>
<dbReference type="PANTHER" id="PTHR10670:SF0">
    <property type="entry name" value="DNA POLYMERASE EPSILON CATALYTIC SUBUNIT A"/>
    <property type="match status" value="1"/>
</dbReference>
<dbReference type="GO" id="GO:0045004">
    <property type="term" value="P:DNA replication proofreading"/>
    <property type="evidence" value="ECO:0007669"/>
    <property type="project" value="TreeGrafter"/>
</dbReference>
<dbReference type="EMBL" id="FR824051">
    <property type="protein sequence ID" value="CCA14840.1"/>
    <property type="molecule type" value="Genomic_DNA"/>
</dbReference>
<dbReference type="InterPro" id="IPR006172">
    <property type="entry name" value="DNA-dir_DNA_pol_B"/>
</dbReference>
<evidence type="ECO:0000256" key="1">
    <source>
        <dbReference type="ARBA" id="ARBA00004123"/>
    </source>
</evidence>
<protein>
    <recommendedName>
        <fullName evidence="3">DNA-directed DNA polymerase</fullName>
        <ecNumber evidence="3">2.7.7.7</ecNumber>
    </recommendedName>
</protein>
<organism evidence="17">
    <name type="scientific">Albugo laibachii Nc14</name>
    <dbReference type="NCBI Taxonomy" id="890382"/>
    <lineage>
        <taxon>Eukaryota</taxon>
        <taxon>Sar</taxon>
        <taxon>Stramenopiles</taxon>
        <taxon>Oomycota</taxon>
        <taxon>Peronosporomycetes</taxon>
        <taxon>Albuginales</taxon>
        <taxon>Albuginaceae</taxon>
        <taxon>Albugo</taxon>
    </lineage>
</organism>
<evidence type="ECO:0000256" key="7">
    <source>
        <dbReference type="ARBA" id="ARBA00022705"/>
    </source>
</evidence>
<dbReference type="InterPro" id="IPR036397">
    <property type="entry name" value="RNaseH_sf"/>
</dbReference>
<dbReference type="GO" id="GO:0003887">
    <property type="term" value="F:DNA-directed DNA polymerase activity"/>
    <property type="evidence" value="ECO:0007669"/>
    <property type="project" value="UniProtKB-KW"/>
</dbReference>
<evidence type="ECO:0000256" key="4">
    <source>
        <dbReference type="ARBA" id="ARBA00022485"/>
    </source>
</evidence>
<evidence type="ECO:0000256" key="9">
    <source>
        <dbReference type="ARBA" id="ARBA00022771"/>
    </source>
</evidence>
<dbReference type="GO" id="GO:0008270">
    <property type="term" value="F:zinc ion binding"/>
    <property type="evidence" value="ECO:0007669"/>
    <property type="project" value="UniProtKB-KW"/>
</dbReference>
<dbReference type="GO" id="GO:0000278">
    <property type="term" value="P:mitotic cell cycle"/>
    <property type="evidence" value="ECO:0007669"/>
    <property type="project" value="TreeGrafter"/>
</dbReference>
<keyword evidence="14" id="KW-0238">DNA-binding</keyword>
<keyword evidence="8" id="KW-0479">Metal-binding</keyword>
<comment type="subcellular location">
    <subcellularLocation>
        <location evidence="1">Nucleus</location>
    </subcellularLocation>
</comment>
<name>F0W1B3_9STRA</name>
<dbReference type="SUPFAM" id="SSF56672">
    <property type="entry name" value="DNA/RNA polymerases"/>
    <property type="match status" value="1"/>
</dbReference>
<evidence type="ECO:0000256" key="5">
    <source>
        <dbReference type="ARBA" id="ARBA00022679"/>
    </source>
</evidence>